<accession>A0A438HCE1</accession>
<reference evidence="1 2" key="1">
    <citation type="journal article" date="2018" name="PLoS Genet.">
        <title>Population sequencing reveals clonal diversity and ancestral inbreeding in the grapevine cultivar Chardonnay.</title>
        <authorList>
            <person name="Roach M.J."/>
            <person name="Johnson D.L."/>
            <person name="Bohlmann J."/>
            <person name="van Vuuren H.J."/>
            <person name="Jones S.J."/>
            <person name="Pretorius I.S."/>
            <person name="Schmidt S.A."/>
            <person name="Borneman A.R."/>
        </authorList>
    </citation>
    <scope>NUCLEOTIDE SEQUENCE [LARGE SCALE GENOMIC DNA]</scope>
    <source>
        <strain evidence="2">cv. Chardonnay</strain>
        <tissue evidence="1">Leaf</tissue>
    </source>
</reference>
<dbReference type="InterPro" id="IPR043128">
    <property type="entry name" value="Rev_trsase/Diguanyl_cyclase"/>
</dbReference>
<organism evidence="1 2">
    <name type="scientific">Vitis vinifera</name>
    <name type="common">Grape</name>
    <dbReference type="NCBI Taxonomy" id="29760"/>
    <lineage>
        <taxon>Eukaryota</taxon>
        <taxon>Viridiplantae</taxon>
        <taxon>Streptophyta</taxon>
        <taxon>Embryophyta</taxon>
        <taxon>Tracheophyta</taxon>
        <taxon>Spermatophyta</taxon>
        <taxon>Magnoliopsida</taxon>
        <taxon>eudicotyledons</taxon>
        <taxon>Gunneridae</taxon>
        <taxon>Pentapetalae</taxon>
        <taxon>rosids</taxon>
        <taxon>Vitales</taxon>
        <taxon>Vitaceae</taxon>
        <taxon>Viteae</taxon>
        <taxon>Vitis</taxon>
    </lineage>
</organism>
<name>A0A438HCE1_VITVI</name>
<dbReference type="SUPFAM" id="SSF56672">
    <property type="entry name" value="DNA/RNA polymerases"/>
    <property type="match status" value="1"/>
</dbReference>
<protein>
    <submittedName>
        <fullName evidence="1">Uncharacterized protein</fullName>
    </submittedName>
</protein>
<gene>
    <name evidence="1" type="ORF">CK203_052510</name>
</gene>
<evidence type="ECO:0000313" key="1">
    <source>
        <dbReference type="EMBL" id="RVW82097.1"/>
    </source>
</evidence>
<dbReference type="InterPro" id="IPR043502">
    <property type="entry name" value="DNA/RNA_pol_sf"/>
</dbReference>
<dbReference type="EMBL" id="QGNW01000244">
    <property type="protein sequence ID" value="RVW82097.1"/>
    <property type="molecule type" value="Genomic_DNA"/>
</dbReference>
<evidence type="ECO:0000313" key="2">
    <source>
        <dbReference type="Proteomes" id="UP000288805"/>
    </source>
</evidence>
<dbReference type="AlphaFoldDB" id="A0A438HCE1"/>
<proteinExistence type="predicted"/>
<dbReference type="Proteomes" id="UP000288805">
    <property type="component" value="Unassembled WGS sequence"/>
</dbReference>
<dbReference type="Gene3D" id="3.30.70.270">
    <property type="match status" value="1"/>
</dbReference>
<comment type="caution">
    <text evidence="1">The sequence shown here is derived from an EMBL/GenBank/DDBJ whole genome shotgun (WGS) entry which is preliminary data.</text>
</comment>
<sequence>MQLVDRVPGLSSIMRATPSFLDRASIFSLYFPGKMDEYGSSDLVEGFFDGATPEDANRHELDLLVVKKMSGSIKTPIFGLSDLFGVMAIESVVEIDPLIPEVTPPFEACTMIGLAEVEMITPSLEFASKRDKANHLEALERFFERIQKFRLRLNPKKCTFGVTFGKLLGHMVTKRGIEVDPDKIRVILDMPALKIEK</sequence>